<gene>
    <name evidence="2" type="ORF">O0S08_07210</name>
</gene>
<dbReference type="EMBL" id="CP114040">
    <property type="protein sequence ID" value="WAS95937.1"/>
    <property type="molecule type" value="Genomic_DNA"/>
</dbReference>
<evidence type="ECO:0000256" key="1">
    <source>
        <dbReference type="SAM" id="SignalP"/>
    </source>
</evidence>
<feature type="chain" id="PRO_5047430477" description="Tryptophan synthase alpha chain" evidence="1">
    <location>
        <begin position="21"/>
        <end position="163"/>
    </location>
</feature>
<sequence>MLRGAWLLGSLVFVSSVVLGSCGPPPPPGYCAGPTCGCSGGDNCVLDCPAVGCDAECHDVSNCDAGCGDMCNLSCHNNSNCDLECGDGCAVDCHSVSNCDVTCGADCAVDCNNLSNCDVVMVSGEVTCEGVGNCDIRCALPDGSTEPASDCGGGRHSCPVGSC</sequence>
<name>A0ABY7H9I9_9BACT</name>
<evidence type="ECO:0000313" key="2">
    <source>
        <dbReference type="EMBL" id="WAS95937.1"/>
    </source>
</evidence>
<protein>
    <recommendedName>
        <fullName evidence="4">Tryptophan synthase alpha chain</fullName>
    </recommendedName>
</protein>
<feature type="signal peptide" evidence="1">
    <location>
        <begin position="1"/>
        <end position="20"/>
    </location>
</feature>
<dbReference type="RefSeq" id="WP_269038281.1">
    <property type="nucleotide sequence ID" value="NZ_CP114040.1"/>
</dbReference>
<keyword evidence="3" id="KW-1185">Reference proteome</keyword>
<reference evidence="2" key="1">
    <citation type="submission" date="2022-11" db="EMBL/GenBank/DDBJ databases">
        <title>Minimal conservation of predation-associated metabolite biosynthetic gene clusters underscores biosynthetic potential of Myxococcota including descriptions for ten novel species: Archangium lansinium sp. nov., Myxococcus landrumus sp. nov., Nannocystis bai.</title>
        <authorList>
            <person name="Ahearne A."/>
            <person name="Stevens C."/>
            <person name="Dowd S."/>
        </authorList>
    </citation>
    <scope>NUCLEOTIDE SEQUENCE</scope>
    <source>
        <strain evidence="2">Fl3</strain>
    </source>
</reference>
<evidence type="ECO:0000313" key="3">
    <source>
        <dbReference type="Proteomes" id="UP001164459"/>
    </source>
</evidence>
<dbReference type="Proteomes" id="UP001164459">
    <property type="component" value="Chromosome"/>
</dbReference>
<evidence type="ECO:0008006" key="4">
    <source>
        <dbReference type="Google" id="ProtNLM"/>
    </source>
</evidence>
<organism evidence="2 3">
    <name type="scientific">Nannocystis punicea</name>
    <dbReference type="NCBI Taxonomy" id="2995304"/>
    <lineage>
        <taxon>Bacteria</taxon>
        <taxon>Pseudomonadati</taxon>
        <taxon>Myxococcota</taxon>
        <taxon>Polyangia</taxon>
        <taxon>Nannocystales</taxon>
        <taxon>Nannocystaceae</taxon>
        <taxon>Nannocystis</taxon>
    </lineage>
</organism>
<accession>A0ABY7H9I9</accession>
<keyword evidence="1" id="KW-0732">Signal</keyword>
<dbReference type="PROSITE" id="PS51257">
    <property type="entry name" value="PROKAR_LIPOPROTEIN"/>
    <property type="match status" value="1"/>
</dbReference>
<proteinExistence type="predicted"/>